<dbReference type="InterPro" id="IPR023631">
    <property type="entry name" value="Amidase_dom"/>
</dbReference>
<feature type="domain" description="Amidase" evidence="2">
    <location>
        <begin position="89"/>
        <end position="494"/>
    </location>
</feature>
<proteinExistence type="predicted"/>
<evidence type="ECO:0000259" key="2">
    <source>
        <dbReference type="Pfam" id="PF01425"/>
    </source>
</evidence>
<dbReference type="Gene3D" id="3.90.1300.10">
    <property type="entry name" value="Amidase signature (AS) domain"/>
    <property type="match status" value="1"/>
</dbReference>
<dbReference type="SUPFAM" id="SSF75304">
    <property type="entry name" value="Amidase signature (AS) enzymes"/>
    <property type="match status" value="1"/>
</dbReference>
<dbReference type="EMBL" id="QVIA01000009">
    <property type="protein sequence ID" value="RGC32437.1"/>
    <property type="molecule type" value="Genomic_DNA"/>
</dbReference>
<dbReference type="NCBIfam" id="NF005219">
    <property type="entry name" value="PRK06707.1"/>
    <property type="match status" value="1"/>
</dbReference>
<accession>A0A3E2WWW4</accession>
<keyword evidence="1" id="KW-1133">Transmembrane helix</keyword>
<reference evidence="3 4" key="1">
    <citation type="submission" date="2018-08" db="EMBL/GenBank/DDBJ databases">
        <title>A genome reference for cultivated species of the human gut microbiota.</title>
        <authorList>
            <person name="Zou Y."/>
            <person name="Xue W."/>
            <person name="Luo G."/>
        </authorList>
    </citation>
    <scope>NUCLEOTIDE SEQUENCE [LARGE SCALE GENOMIC DNA]</scope>
    <source>
        <strain evidence="3 4">AF19-21</strain>
    </source>
</reference>
<protein>
    <recommendedName>
        <fullName evidence="2">Amidase domain-containing protein</fullName>
    </recommendedName>
</protein>
<dbReference type="AlphaFoldDB" id="A0A3E2WWW4"/>
<dbReference type="RefSeq" id="WP_025657358.1">
    <property type="nucleotide sequence ID" value="NZ_QVIA01000009.1"/>
</dbReference>
<evidence type="ECO:0000313" key="3">
    <source>
        <dbReference type="EMBL" id="RGC32437.1"/>
    </source>
</evidence>
<gene>
    <name evidence="3" type="ORF">DWX41_10295</name>
</gene>
<dbReference type="GeneID" id="93334293"/>
<feature type="transmembrane region" description="Helical" evidence="1">
    <location>
        <begin position="7"/>
        <end position="26"/>
    </location>
</feature>
<keyword evidence="1" id="KW-0472">Membrane</keyword>
<dbReference type="Proteomes" id="UP000261111">
    <property type="component" value="Unassembled WGS sequence"/>
</dbReference>
<sequence length="514" mass="55127">MKKKYKIFIGILILFFCIAAGGFLYYKMAAPPGEEWLAYHNEELISNIDRQLSGLDIDSIVQNKEKFVIEKEITDIQDTIKAGRLTYEELTAICLYRIKTLDQKEHGLNSVLTINPHAMDEARQKDQMYNKRTEVNSEIFGIPVLLKDNINTAGSPTSAGAAALADFIPAEDADVAANLKKHGAIILGKNNLSEFAGYMSSTAPAGYSNAKGQTINPFGPLKISASGSSSGSAVSVTANLAPVSIGTETDGSIVAPASAGSVVGFKPTRSTVSGAGILPLIKQIDTPGPIAKNVQDAAVVYNAMSDQAITPVWDKDFLQDKTIGLASYEYNDKSQVSILKEALQNAGAKVIDIPLSQEGVLVFSNIHLTLKKDYEDFASIYDLPVKTLDNLITLNSKDKDKNAKYGQDYLEEAAKTAITSSDEISKSIEKAASLLETAFKENGLDGIAFLNSTASTLPAAAGFPELTIPLGKDKNGVPQGATLTVPSGEDETLLKMGYSFQEYTKGRIYPLGTP</sequence>
<dbReference type="Pfam" id="PF01425">
    <property type="entry name" value="Amidase"/>
    <property type="match status" value="1"/>
</dbReference>
<keyword evidence="1" id="KW-0812">Transmembrane</keyword>
<dbReference type="InterPro" id="IPR036928">
    <property type="entry name" value="AS_sf"/>
</dbReference>
<dbReference type="PANTHER" id="PTHR42678">
    <property type="entry name" value="AMIDASE"/>
    <property type="match status" value="1"/>
</dbReference>
<dbReference type="PANTHER" id="PTHR42678:SF34">
    <property type="entry name" value="OS04G0183300 PROTEIN"/>
    <property type="match status" value="1"/>
</dbReference>
<evidence type="ECO:0000256" key="1">
    <source>
        <dbReference type="SAM" id="Phobius"/>
    </source>
</evidence>
<evidence type="ECO:0000313" key="4">
    <source>
        <dbReference type="Proteomes" id="UP000261111"/>
    </source>
</evidence>
<comment type="caution">
    <text evidence="3">The sequence shown here is derived from an EMBL/GenBank/DDBJ whole genome shotgun (WGS) entry which is preliminary data.</text>
</comment>
<name>A0A3E2WWW4_9FIRM</name>
<organism evidence="3 4">
    <name type="scientific">Hungatella hathewayi</name>
    <dbReference type="NCBI Taxonomy" id="154046"/>
    <lineage>
        <taxon>Bacteria</taxon>
        <taxon>Bacillati</taxon>
        <taxon>Bacillota</taxon>
        <taxon>Clostridia</taxon>
        <taxon>Lachnospirales</taxon>
        <taxon>Lachnospiraceae</taxon>
        <taxon>Hungatella</taxon>
    </lineage>
</organism>